<dbReference type="InterPro" id="IPR010060">
    <property type="entry name" value="NRPS_synth"/>
</dbReference>
<proteinExistence type="predicted"/>
<dbReference type="PROSITE" id="PS50075">
    <property type="entry name" value="CARRIER"/>
    <property type="match status" value="1"/>
</dbReference>
<protein>
    <recommendedName>
        <fullName evidence="5">Carrier domain-containing protein</fullName>
    </recommendedName>
</protein>
<dbReference type="EMBL" id="JADEXQ010000008">
    <property type="protein sequence ID" value="MBE9028853.1"/>
    <property type="molecule type" value="Genomic_DNA"/>
</dbReference>
<evidence type="ECO:0000313" key="6">
    <source>
        <dbReference type="EMBL" id="MBE9028853.1"/>
    </source>
</evidence>
<dbReference type="InterPro" id="IPR009081">
    <property type="entry name" value="PP-bd_ACP"/>
</dbReference>
<dbReference type="InterPro" id="IPR045851">
    <property type="entry name" value="AMP-bd_C_sf"/>
</dbReference>
<evidence type="ECO:0000256" key="2">
    <source>
        <dbReference type="ARBA" id="ARBA00022450"/>
    </source>
</evidence>
<dbReference type="Gene3D" id="3.30.559.30">
    <property type="entry name" value="Nonribosomal peptide synthetase, condensation domain"/>
    <property type="match status" value="1"/>
</dbReference>
<dbReference type="GO" id="GO:0008610">
    <property type="term" value="P:lipid biosynthetic process"/>
    <property type="evidence" value="ECO:0007669"/>
    <property type="project" value="UniProtKB-ARBA"/>
</dbReference>
<dbReference type="InterPro" id="IPR006162">
    <property type="entry name" value="Ppantetheine_attach_site"/>
</dbReference>
<evidence type="ECO:0000259" key="5">
    <source>
        <dbReference type="PROSITE" id="PS50075"/>
    </source>
</evidence>
<organism evidence="6 7">
    <name type="scientific">Romeriopsis navalis LEGE 11480</name>
    <dbReference type="NCBI Taxonomy" id="2777977"/>
    <lineage>
        <taxon>Bacteria</taxon>
        <taxon>Bacillati</taxon>
        <taxon>Cyanobacteriota</taxon>
        <taxon>Cyanophyceae</taxon>
        <taxon>Leptolyngbyales</taxon>
        <taxon>Leptolyngbyaceae</taxon>
        <taxon>Romeriopsis</taxon>
        <taxon>Romeriopsis navalis</taxon>
    </lineage>
</organism>
<dbReference type="PANTHER" id="PTHR45398">
    <property type="match status" value="1"/>
</dbReference>
<sequence>MMSINQLYQRVANLSPAQRLHLAAQLQQSNIIEAGTLAQPAAERLVAYVVPRPNTEANLTALRNALNAQLPRHMVPTVIVPLPEMPRTANGKIDTNLLPEPTRAEPNTTRSPSPQTPTEKILAQIWGKVLGIEHIGIHDNFFELGGDSILSIQIVSQAREAGLKLAPNQLFEQPTVAELATMVNLSPNVTIDQGAVTGAVPLTPIQHWFFEQAMVAPHHWNQAKLFELPPGINRAVVETAIATLWQHHDALRLQFEPSPAGYQQTNALADQPPQLVTIDLTDLDELAQSQAVREHSGKLHANLDLAAGGLLRTAHFTRGETQPSWLLISLHHLVVDHVSWQILQRDLNRLFDPTDRLAPLPQKTTAFQTWANALQTQTVNRQSEANLWLSQVEPPSMPLPRDHQATSIAPTEATSQTTIVRFDAANTQALLQTVPAVHNTRINDVLLTALAQTLLQWDHQATSAVRVDLEAHGRESIADDVDLSRTVGWFTTTYPVRLQLDNNANQDTAIKSIKEQLRQIPDRGIGYGILRYLSQDPIQQRLAQAGNAEILFNYLGQDNQATTDHPLKIIQNIDLGPLRDPRNPRHYLLEINAWISDGQLQMHWIYDQQIYLSTTITTLADNYLSKLTAIIAHCTSNEPGGGFTPSDFPDADFEQSELNDFLDQLTQ</sequence>
<reference evidence="6" key="1">
    <citation type="submission" date="2020-10" db="EMBL/GenBank/DDBJ databases">
        <authorList>
            <person name="Castelo-Branco R."/>
            <person name="Eusebio N."/>
            <person name="Adriana R."/>
            <person name="Vieira A."/>
            <person name="Brugerolle De Fraissinette N."/>
            <person name="Rezende De Castro R."/>
            <person name="Schneider M.P."/>
            <person name="Vasconcelos V."/>
            <person name="Leao P.N."/>
        </authorList>
    </citation>
    <scope>NUCLEOTIDE SEQUENCE</scope>
    <source>
        <strain evidence="6">LEGE 11480</strain>
    </source>
</reference>
<evidence type="ECO:0000256" key="3">
    <source>
        <dbReference type="ARBA" id="ARBA00022553"/>
    </source>
</evidence>
<feature type="region of interest" description="Disordered" evidence="4">
    <location>
        <begin position="89"/>
        <end position="118"/>
    </location>
</feature>
<comment type="cofactor">
    <cofactor evidence="1">
        <name>pantetheine 4'-phosphate</name>
        <dbReference type="ChEBI" id="CHEBI:47942"/>
    </cofactor>
</comment>
<dbReference type="CDD" id="cd19534">
    <property type="entry name" value="E_NRPS"/>
    <property type="match status" value="1"/>
</dbReference>
<dbReference type="InterPro" id="IPR020806">
    <property type="entry name" value="PKS_PP-bd"/>
</dbReference>
<dbReference type="InterPro" id="IPR025110">
    <property type="entry name" value="AMP-bd_C"/>
</dbReference>
<dbReference type="InterPro" id="IPR023213">
    <property type="entry name" value="CAT-like_dom_sf"/>
</dbReference>
<dbReference type="GO" id="GO:0003824">
    <property type="term" value="F:catalytic activity"/>
    <property type="evidence" value="ECO:0007669"/>
    <property type="project" value="InterPro"/>
</dbReference>
<evidence type="ECO:0000313" key="7">
    <source>
        <dbReference type="Proteomes" id="UP000625316"/>
    </source>
</evidence>
<dbReference type="NCBIfam" id="TIGR01720">
    <property type="entry name" value="NRPS-para261"/>
    <property type="match status" value="1"/>
</dbReference>
<gene>
    <name evidence="6" type="ORF">IQ266_03640</name>
</gene>
<dbReference type="SMART" id="SM00823">
    <property type="entry name" value="PKS_PP"/>
    <property type="match status" value="1"/>
</dbReference>
<dbReference type="Pfam" id="PF00668">
    <property type="entry name" value="Condensation"/>
    <property type="match status" value="1"/>
</dbReference>
<comment type="caution">
    <text evidence="6">The sequence shown here is derived from an EMBL/GenBank/DDBJ whole genome shotgun (WGS) entry which is preliminary data.</text>
</comment>
<keyword evidence="2" id="KW-0596">Phosphopantetheine</keyword>
<dbReference type="Gene3D" id="3.30.300.30">
    <property type="match status" value="1"/>
</dbReference>
<dbReference type="SUPFAM" id="SSF52777">
    <property type="entry name" value="CoA-dependent acyltransferases"/>
    <property type="match status" value="2"/>
</dbReference>
<feature type="domain" description="Carrier" evidence="5">
    <location>
        <begin position="113"/>
        <end position="187"/>
    </location>
</feature>
<dbReference type="PANTHER" id="PTHR45398:SF1">
    <property type="entry name" value="ENZYME, PUTATIVE (JCVI)-RELATED"/>
    <property type="match status" value="1"/>
</dbReference>
<dbReference type="SUPFAM" id="SSF47336">
    <property type="entry name" value="ACP-like"/>
    <property type="match status" value="1"/>
</dbReference>
<evidence type="ECO:0000256" key="4">
    <source>
        <dbReference type="SAM" id="MobiDB-lite"/>
    </source>
</evidence>
<dbReference type="AlphaFoldDB" id="A0A928VJG3"/>
<feature type="compositionally biased region" description="Polar residues" evidence="4">
    <location>
        <begin position="105"/>
        <end position="118"/>
    </location>
</feature>
<dbReference type="RefSeq" id="WP_264323676.1">
    <property type="nucleotide sequence ID" value="NZ_JADEXQ010000008.1"/>
</dbReference>
<keyword evidence="3" id="KW-0597">Phosphoprotein</keyword>
<dbReference type="Pfam" id="PF13193">
    <property type="entry name" value="AMP-binding_C"/>
    <property type="match status" value="1"/>
</dbReference>
<evidence type="ECO:0000256" key="1">
    <source>
        <dbReference type="ARBA" id="ARBA00001957"/>
    </source>
</evidence>
<dbReference type="Pfam" id="PF00550">
    <property type="entry name" value="PP-binding"/>
    <property type="match status" value="1"/>
</dbReference>
<name>A0A928VJG3_9CYAN</name>
<dbReference type="InterPro" id="IPR001242">
    <property type="entry name" value="Condensation_dom"/>
</dbReference>
<dbReference type="InterPro" id="IPR036736">
    <property type="entry name" value="ACP-like_sf"/>
</dbReference>
<dbReference type="Gene3D" id="1.10.1200.10">
    <property type="entry name" value="ACP-like"/>
    <property type="match status" value="1"/>
</dbReference>
<dbReference type="GO" id="GO:0031177">
    <property type="term" value="F:phosphopantetheine binding"/>
    <property type="evidence" value="ECO:0007669"/>
    <property type="project" value="InterPro"/>
</dbReference>
<accession>A0A928VJG3</accession>
<dbReference type="SUPFAM" id="SSF56801">
    <property type="entry name" value="Acetyl-CoA synthetase-like"/>
    <property type="match status" value="1"/>
</dbReference>
<dbReference type="Proteomes" id="UP000625316">
    <property type="component" value="Unassembled WGS sequence"/>
</dbReference>
<keyword evidence="7" id="KW-1185">Reference proteome</keyword>
<dbReference type="Gene3D" id="3.30.559.10">
    <property type="entry name" value="Chloramphenicol acetyltransferase-like domain"/>
    <property type="match status" value="1"/>
</dbReference>
<dbReference type="PROSITE" id="PS00012">
    <property type="entry name" value="PHOSPHOPANTETHEINE"/>
    <property type="match status" value="1"/>
</dbReference>
<dbReference type="FunFam" id="1.10.1200.10:FF:000005">
    <property type="entry name" value="Nonribosomal peptide synthetase 1"/>
    <property type="match status" value="1"/>
</dbReference>